<dbReference type="AlphaFoldDB" id="A0A948TGF4"/>
<accession>A0A948TGF4</accession>
<dbReference type="EMBL" id="JAHLFE010000124">
    <property type="protein sequence ID" value="MBU3844444.1"/>
    <property type="molecule type" value="Genomic_DNA"/>
</dbReference>
<dbReference type="InterPro" id="IPR004341">
    <property type="entry name" value="CAT_RNA-bd_dom"/>
</dbReference>
<dbReference type="Gene3D" id="2.30.24.10">
    <property type="entry name" value="CAT RNA-binding domain"/>
    <property type="match status" value="1"/>
</dbReference>
<dbReference type="InterPro" id="IPR036634">
    <property type="entry name" value="PRD_sf"/>
</dbReference>
<feature type="domain" description="PRD" evidence="2">
    <location>
        <begin position="85"/>
        <end position="190"/>
    </location>
</feature>
<evidence type="ECO:0000256" key="1">
    <source>
        <dbReference type="ARBA" id="ARBA00022737"/>
    </source>
</evidence>
<dbReference type="InterPro" id="IPR011608">
    <property type="entry name" value="PRD"/>
</dbReference>
<name>A0A948TGF4_9GAMM</name>
<comment type="caution">
    <text evidence="3">The sequence shown here is derived from an EMBL/GenBank/DDBJ whole genome shotgun (WGS) entry which is preliminary data.</text>
</comment>
<reference evidence="3" key="1">
    <citation type="journal article" date="2021" name="PeerJ">
        <title>Extensive microbial diversity within the chicken gut microbiome revealed by metagenomics and culture.</title>
        <authorList>
            <person name="Gilroy R."/>
            <person name="Ravi A."/>
            <person name="Getino M."/>
            <person name="Pursley I."/>
            <person name="Horton D.L."/>
            <person name="Alikhan N.F."/>
            <person name="Baker D."/>
            <person name="Gharbi K."/>
            <person name="Hall N."/>
            <person name="Watson M."/>
            <person name="Adriaenssens E.M."/>
            <person name="Foster-Nyarko E."/>
            <person name="Jarju S."/>
            <person name="Secka A."/>
            <person name="Antonio M."/>
            <person name="Oren A."/>
            <person name="Chaudhuri R.R."/>
            <person name="La Ragione R."/>
            <person name="Hildebrand F."/>
            <person name="Pallen M.J."/>
        </authorList>
    </citation>
    <scope>NUCLEOTIDE SEQUENCE</scope>
    <source>
        <strain evidence="3">378</strain>
    </source>
</reference>
<dbReference type="SMART" id="SM01061">
    <property type="entry name" value="CAT_RBD"/>
    <property type="match status" value="1"/>
</dbReference>
<organism evidence="3 4">
    <name type="scientific">Candidatus Anaerobiospirillum pullicola</name>
    <dbReference type="NCBI Taxonomy" id="2838451"/>
    <lineage>
        <taxon>Bacteria</taxon>
        <taxon>Pseudomonadati</taxon>
        <taxon>Pseudomonadota</taxon>
        <taxon>Gammaproteobacteria</taxon>
        <taxon>Aeromonadales</taxon>
        <taxon>Succinivibrionaceae</taxon>
        <taxon>Anaerobiospirillum</taxon>
    </lineage>
</organism>
<evidence type="ECO:0000313" key="3">
    <source>
        <dbReference type="EMBL" id="MBU3844444.1"/>
    </source>
</evidence>
<proteinExistence type="predicted"/>
<dbReference type="Pfam" id="PF00874">
    <property type="entry name" value="PRD"/>
    <property type="match status" value="2"/>
</dbReference>
<dbReference type="PANTHER" id="PTHR30185">
    <property type="entry name" value="CRYPTIC BETA-GLUCOSIDE BGL OPERON ANTITERMINATOR"/>
    <property type="match status" value="1"/>
</dbReference>
<dbReference type="Proteomes" id="UP000733611">
    <property type="component" value="Unassembled WGS sequence"/>
</dbReference>
<sequence length="300" mass="33842">MHILKVLNNNVVIVKDDDCLEKVVMGKGLGFQVKPGQLVERNKIEKIFTLADEVSAPSPQVIPHNVSAAATPQATPPASSPDLGAVPPQLYQICRDFVTQAGERLHLSFRNSLTLALADHIFYALQRLIKGEHVVNALLQEIKQFYPEEYSLSTLALELIKKQTGLNLPEDEAGFIALHLVNAALDENMPKTMEVTRLIADILSIVNTQLGISPDNHSLDYTRFITHLKFFAHRLLLKQDLPPCADFLFDEIKRHYPVSYNCVKRINMYVKQRFGHEISRDEITFLTVHIERVRNATTGQ</sequence>
<gene>
    <name evidence="3" type="ORF">H9847_06200</name>
</gene>
<feature type="domain" description="PRD" evidence="2">
    <location>
        <begin position="191"/>
        <end position="300"/>
    </location>
</feature>
<reference evidence="3" key="2">
    <citation type="submission" date="2021-04" db="EMBL/GenBank/DDBJ databases">
        <authorList>
            <person name="Gilroy R."/>
        </authorList>
    </citation>
    <scope>NUCLEOTIDE SEQUENCE</scope>
    <source>
        <strain evidence="3">378</strain>
    </source>
</reference>
<dbReference type="PROSITE" id="PS51372">
    <property type="entry name" value="PRD_2"/>
    <property type="match status" value="2"/>
</dbReference>
<dbReference type="Pfam" id="PF03123">
    <property type="entry name" value="CAT_RBD"/>
    <property type="match status" value="1"/>
</dbReference>
<dbReference type="SUPFAM" id="SSF63520">
    <property type="entry name" value="PTS-regulatory domain, PRD"/>
    <property type="match status" value="2"/>
</dbReference>
<protein>
    <submittedName>
        <fullName evidence="3">PRD domain-containing protein</fullName>
    </submittedName>
</protein>
<evidence type="ECO:0000313" key="4">
    <source>
        <dbReference type="Proteomes" id="UP000733611"/>
    </source>
</evidence>
<dbReference type="InterPro" id="IPR036650">
    <property type="entry name" value="CAT_RNA-bd_dom_sf"/>
</dbReference>
<dbReference type="SUPFAM" id="SSF50151">
    <property type="entry name" value="SacY-like RNA-binding domain"/>
    <property type="match status" value="1"/>
</dbReference>
<dbReference type="PANTHER" id="PTHR30185:SF15">
    <property type="entry name" value="CRYPTIC BETA-GLUCOSIDE BGL OPERON ANTITERMINATOR"/>
    <property type="match status" value="1"/>
</dbReference>
<dbReference type="GO" id="GO:0003723">
    <property type="term" value="F:RNA binding"/>
    <property type="evidence" value="ECO:0007669"/>
    <property type="project" value="InterPro"/>
</dbReference>
<keyword evidence="1" id="KW-0677">Repeat</keyword>
<dbReference type="GO" id="GO:0006355">
    <property type="term" value="P:regulation of DNA-templated transcription"/>
    <property type="evidence" value="ECO:0007669"/>
    <property type="project" value="InterPro"/>
</dbReference>
<dbReference type="Gene3D" id="1.10.1790.10">
    <property type="entry name" value="PRD domain"/>
    <property type="match status" value="2"/>
</dbReference>
<dbReference type="InterPro" id="IPR050661">
    <property type="entry name" value="BglG_antiterminators"/>
</dbReference>
<evidence type="ECO:0000259" key="2">
    <source>
        <dbReference type="PROSITE" id="PS51372"/>
    </source>
</evidence>